<dbReference type="GO" id="GO:0005198">
    <property type="term" value="F:structural molecule activity"/>
    <property type="evidence" value="ECO:0007669"/>
    <property type="project" value="InterPro"/>
</dbReference>
<reference evidence="4 5" key="2">
    <citation type="submission" date="2020-03" db="EMBL/GenBank/DDBJ databases">
        <title>Kangsaoukella pontilimi gen. nov., sp. nov., a new member of the family Rhodobacteraceae isolated from a tidal mudflat.</title>
        <authorList>
            <person name="Kim I.S."/>
        </authorList>
    </citation>
    <scope>NUCLEOTIDE SEQUENCE [LARGE SCALE GENOMIC DNA]</scope>
    <source>
        <strain evidence="4 5">GH1-50</strain>
    </source>
</reference>
<protein>
    <submittedName>
        <fullName evidence="4">Flagellar hook-basal body complex protein FliE</fullName>
    </submittedName>
</protein>
<evidence type="ECO:0000256" key="1">
    <source>
        <dbReference type="ARBA" id="ARBA00004117"/>
    </source>
</evidence>
<dbReference type="GO" id="GO:0009425">
    <property type="term" value="C:bacterial-type flagellum basal body"/>
    <property type="evidence" value="ECO:0007669"/>
    <property type="project" value="UniProtKB-SubCell"/>
</dbReference>
<accession>A0A7C9N0J9</accession>
<evidence type="ECO:0000256" key="2">
    <source>
        <dbReference type="ARBA" id="ARBA00009272"/>
    </source>
</evidence>
<dbReference type="Proteomes" id="UP000480350">
    <property type="component" value="Unassembled WGS sequence"/>
</dbReference>
<evidence type="ECO:0000313" key="4">
    <source>
        <dbReference type="EMBL" id="MXQ08178.1"/>
    </source>
</evidence>
<dbReference type="Pfam" id="PF02049">
    <property type="entry name" value="FliE"/>
    <property type="match status" value="1"/>
</dbReference>
<keyword evidence="5" id="KW-1185">Reference proteome</keyword>
<comment type="similarity">
    <text evidence="2">Belongs to the FliE family.</text>
</comment>
<dbReference type="AlphaFoldDB" id="A0A7C9N0J9"/>
<keyword evidence="3" id="KW-0975">Bacterial flagellum</keyword>
<keyword evidence="4" id="KW-0969">Cilium</keyword>
<dbReference type="InterPro" id="IPR001624">
    <property type="entry name" value="FliE"/>
</dbReference>
<name>A0A7C9N0J9_9RHOB</name>
<keyword evidence="4" id="KW-0966">Cell projection</keyword>
<keyword evidence="4" id="KW-0282">Flagellum</keyword>
<dbReference type="PANTHER" id="PTHR34653:SF1">
    <property type="entry name" value="FLAGELLAR HOOK-BASAL BODY COMPLEX PROTEIN FLIE"/>
    <property type="match status" value="1"/>
</dbReference>
<reference evidence="4 5" key="1">
    <citation type="submission" date="2019-12" db="EMBL/GenBank/DDBJ databases">
        <authorList>
            <person name="Lee S.D."/>
        </authorList>
    </citation>
    <scope>NUCLEOTIDE SEQUENCE [LARGE SCALE GENOMIC DNA]</scope>
    <source>
        <strain evidence="4 5">GH1-50</strain>
    </source>
</reference>
<comment type="caution">
    <text evidence="4">The sequence shown here is derived from an EMBL/GenBank/DDBJ whole genome shotgun (WGS) entry which is preliminary data.</text>
</comment>
<dbReference type="EMBL" id="WUPT01000002">
    <property type="protein sequence ID" value="MXQ08178.1"/>
    <property type="molecule type" value="Genomic_DNA"/>
</dbReference>
<proteinExistence type="inferred from homology"/>
<evidence type="ECO:0000256" key="3">
    <source>
        <dbReference type="ARBA" id="ARBA00023143"/>
    </source>
</evidence>
<dbReference type="RefSeq" id="WP_160764119.1">
    <property type="nucleotide sequence ID" value="NZ_WUPT01000002.1"/>
</dbReference>
<gene>
    <name evidence="4" type="primary">fliE</name>
    <name evidence="4" type="ORF">GQ651_10020</name>
</gene>
<sequence length="96" mass="10063">MDFSALQAARGYAQTAGRSQQGGDSAAAGTPVGQALKDFTQVLAETEAVAETAMTSRADPHALVEALANTQLAVETAVTVRDRVVEAYQEILRMPV</sequence>
<dbReference type="GO" id="GO:0003774">
    <property type="term" value="F:cytoskeletal motor activity"/>
    <property type="evidence" value="ECO:0007669"/>
    <property type="project" value="InterPro"/>
</dbReference>
<dbReference type="GO" id="GO:0071973">
    <property type="term" value="P:bacterial-type flagellum-dependent cell motility"/>
    <property type="evidence" value="ECO:0007669"/>
    <property type="project" value="InterPro"/>
</dbReference>
<dbReference type="NCBIfam" id="NF001994">
    <property type="entry name" value="PRK00790.1-5"/>
    <property type="match status" value="1"/>
</dbReference>
<dbReference type="PANTHER" id="PTHR34653">
    <property type="match status" value="1"/>
</dbReference>
<comment type="subcellular location">
    <subcellularLocation>
        <location evidence="1">Bacterial flagellum basal body</location>
    </subcellularLocation>
</comment>
<organism evidence="4 5">
    <name type="scientific">Kangsaoukella pontilimi</name>
    <dbReference type="NCBI Taxonomy" id="2691042"/>
    <lineage>
        <taxon>Bacteria</taxon>
        <taxon>Pseudomonadati</taxon>
        <taxon>Pseudomonadota</taxon>
        <taxon>Alphaproteobacteria</taxon>
        <taxon>Rhodobacterales</taxon>
        <taxon>Paracoccaceae</taxon>
        <taxon>Kangsaoukella</taxon>
    </lineage>
</organism>
<evidence type="ECO:0000313" key="5">
    <source>
        <dbReference type="Proteomes" id="UP000480350"/>
    </source>
</evidence>